<protein>
    <submittedName>
        <fullName evidence="6">ABC transporter, ATP-binding protein</fullName>
    </submittedName>
</protein>
<proteinExistence type="inferred from homology"/>
<evidence type="ECO:0000259" key="5">
    <source>
        <dbReference type="PROSITE" id="PS50893"/>
    </source>
</evidence>
<dbReference type="eggNOG" id="COG1131">
    <property type="taxonomic scope" value="Bacteria"/>
</dbReference>
<dbReference type="InterPro" id="IPR050095">
    <property type="entry name" value="ECF_ABC_transporter_ATP-bd"/>
</dbReference>
<keyword evidence="7" id="KW-1185">Reference proteome</keyword>
<sequence length="213" mass="24663">MERIISVKFENFSLKIENKKLFDNVNIEFSSGVSHLIGRNGSGKSCMVKALKGRFDYSGTVCANDVVVISSYSNIPSDLKWKDLEKVLNRDDYLVEELKNTLNINNIDKNIQISKLSDGQKQKLKLLFYLTKKPKIIIFDEFTNGLDKQTTLELYRFINKYINKFSDVVCLNITHNMADLSELGGKYYLIENYNIKEYKNKELVIEKYIKGDI</sequence>
<accession>U2Q4A4</accession>
<name>U2Q4A4_9BACL</name>
<dbReference type="PANTHER" id="PTHR43553">
    <property type="entry name" value="HEAVY METAL TRANSPORTER"/>
    <property type="match status" value="1"/>
</dbReference>
<organism evidence="6 7">
    <name type="scientific">Gemella bergeri ATCC 700627</name>
    <dbReference type="NCBI Taxonomy" id="1321820"/>
    <lineage>
        <taxon>Bacteria</taxon>
        <taxon>Bacillati</taxon>
        <taxon>Bacillota</taxon>
        <taxon>Bacilli</taxon>
        <taxon>Bacillales</taxon>
        <taxon>Gemellaceae</taxon>
        <taxon>Gemella</taxon>
    </lineage>
</organism>
<keyword evidence="3" id="KW-0547">Nucleotide-binding</keyword>
<dbReference type="Pfam" id="PF00005">
    <property type="entry name" value="ABC_tran"/>
    <property type="match status" value="1"/>
</dbReference>
<dbReference type="InterPro" id="IPR003439">
    <property type="entry name" value="ABC_transporter-like_ATP-bd"/>
</dbReference>
<dbReference type="EMBL" id="AWVP01000063">
    <property type="protein sequence ID" value="ERK57590.1"/>
    <property type="molecule type" value="Genomic_DNA"/>
</dbReference>
<dbReference type="AlphaFoldDB" id="U2Q4A4"/>
<reference evidence="6 7" key="1">
    <citation type="submission" date="2013-08" db="EMBL/GenBank/DDBJ databases">
        <authorList>
            <person name="Weinstock G."/>
            <person name="Sodergren E."/>
            <person name="Wylie T."/>
            <person name="Fulton L."/>
            <person name="Fulton R."/>
            <person name="Fronick C."/>
            <person name="O'Laughlin M."/>
            <person name="Godfrey J."/>
            <person name="Miner T."/>
            <person name="Herter B."/>
            <person name="Appelbaum E."/>
            <person name="Cordes M."/>
            <person name="Lek S."/>
            <person name="Wollam A."/>
            <person name="Pepin K.H."/>
            <person name="Palsikar V.B."/>
            <person name="Mitreva M."/>
            <person name="Wilson R.K."/>
        </authorList>
    </citation>
    <scope>NUCLEOTIDE SEQUENCE [LARGE SCALE GENOMIC DNA]</scope>
    <source>
        <strain evidence="6 7">ATCC 700627</strain>
    </source>
</reference>
<evidence type="ECO:0000256" key="1">
    <source>
        <dbReference type="ARBA" id="ARBA00005417"/>
    </source>
</evidence>
<evidence type="ECO:0000256" key="4">
    <source>
        <dbReference type="ARBA" id="ARBA00022840"/>
    </source>
</evidence>
<dbReference type="InterPro" id="IPR027417">
    <property type="entry name" value="P-loop_NTPase"/>
</dbReference>
<dbReference type="Gene3D" id="3.40.50.300">
    <property type="entry name" value="P-loop containing nucleotide triphosphate hydrolases"/>
    <property type="match status" value="2"/>
</dbReference>
<dbReference type="SUPFAM" id="SSF52540">
    <property type="entry name" value="P-loop containing nucleoside triphosphate hydrolases"/>
    <property type="match status" value="1"/>
</dbReference>
<feature type="domain" description="ABC transporter" evidence="5">
    <location>
        <begin position="7"/>
        <end position="213"/>
    </location>
</feature>
<gene>
    <name evidence="6" type="ORF">HMPREF1983_01039</name>
</gene>
<dbReference type="PROSITE" id="PS50893">
    <property type="entry name" value="ABC_TRANSPORTER_2"/>
    <property type="match status" value="1"/>
</dbReference>
<keyword evidence="2" id="KW-0813">Transport</keyword>
<dbReference type="GO" id="GO:0042626">
    <property type="term" value="F:ATPase-coupled transmembrane transporter activity"/>
    <property type="evidence" value="ECO:0007669"/>
    <property type="project" value="TreeGrafter"/>
</dbReference>
<dbReference type="HOGENOM" id="CLU_000604_1_2_9"/>
<evidence type="ECO:0000256" key="3">
    <source>
        <dbReference type="ARBA" id="ARBA00022741"/>
    </source>
</evidence>
<keyword evidence="4 6" id="KW-0067">ATP-binding</keyword>
<dbReference type="Proteomes" id="UP000016637">
    <property type="component" value="Unassembled WGS sequence"/>
</dbReference>
<dbReference type="GO" id="GO:0005524">
    <property type="term" value="F:ATP binding"/>
    <property type="evidence" value="ECO:0007669"/>
    <property type="project" value="UniProtKB-KW"/>
</dbReference>
<evidence type="ECO:0000256" key="2">
    <source>
        <dbReference type="ARBA" id="ARBA00022448"/>
    </source>
</evidence>
<evidence type="ECO:0000313" key="7">
    <source>
        <dbReference type="Proteomes" id="UP000016637"/>
    </source>
</evidence>
<comment type="similarity">
    <text evidence="1">Belongs to the ABC transporter superfamily.</text>
</comment>
<evidence type="ECO:0000313" key="6">
    <source>
        <dbReference type="EMBL" id="ERK57590.1"/>
    </source>
</evidence>
<dbReference type="GO" id="GO:0043190">
    <property type="term" value="C:ATP-binding cassette (ABC) transporter complex"/>
    <property type="evidence" value="ECO:0007669"/>
    <property type="project" value="TreeGrafter"/>
</dbReference>
<dbReference type="GO" id="GO:0016887">
    <property type="term" value="F:ATP hydrolysis activity"/>
    <property type="evidence" value="ECO:0007669"/>
    <property type="project" value="InterPro"/>
</dbReference>
<dbReference type="CDD" id="cd00267">
    <property type="entry name" value="ABC_ATPase"/>
    <property type="match status" value="1"/>
</dbReference>
<comment type="caution">
    <text evidence="6">The sequence shown here is derived from an EMBL/GenBank/DDBJ whole genome shotgun (WGS) entry which is preliminary data.</text>
</comment>
<dbReference type="PATRIC" id="fig|1321820.3.peg.1011"/>
<dbReference type="PANTHER" id="PTHR43553:SF2">
    <property type="entry name" value="PEPTIDE EXPORT ATP-BINDING PROTEIN YYDI-RELATED"/>
    <property type="match status" value="1"/>
</dbReference>